<sequence>MKLSIVLLAAGLQTLARASDPRDESAHDIKKRQSEWDPPAEMASALQEVWDHQMKTYNNGDLLGFKNYGFDIIIAAKGTINYCVRWDSDATLSADQRAEILSSLQRNAAKWTDGLTGFMGWPYSSVPIKITGWAAKNADQFTDAASETIYTNIDKGGAPECDPGCGRYFNREDTGYPTCAGGPEARYDMSLWLTSEMDNGIGGAGGDWGQRVGADYFLKTPSPHIWLHEFGHTMGLDDFYDFQPTGQKAFIMLAGSTQEVTEFDIWMMRDFWRHIKAERYPDLQATDNKTQEKNSPTSTTENPTTQPQDPNIPPQYKSTDNPTAPPQELTGGTPENPGEKTGGLNGGSTGDKTGGYTGGLTGGETGEKTGGKTGEKTGGKTGEKTGGGLGGGFGQGYGQGGKTGEKTGGGFGGGDGSMWQQCGGPGFTGSTTCPTPYKLPKQRTKFFVVSPTG</sequence>
<feature type="compositionally biased region" description="Gly residues" evidence="2">
    <location>
        <begin position="384"/>
        <end position="416"/>
    </location>
</feature>
<keyword evidence="1 3" id="KW-0732">Signal</keyword>
<reference evidence="5 6" key="1">
    <citation type="journal article" date="2012" name="BMC Genomics">
        <title>Sequencing the genome of Marssonina brunnea reveals fungus-poplar co-evolution.</title>
        <authorList>
            <person name="Zhu S."/>
            <person name="Cao Y.-Z."/>
            <person name="Jiang C."/>
            <person name="Tan B.-Y."/>
            <person name="Wang Z."/>
            <person name="Feng S."/>
            <person name="Zhang L."/>
            <person name="Su X.-H."/>
            <person name="Brejova B."/>
            <person name="Vinar T."/>
            <person name="Xu M."/>
            <person name="Wang M.-X."/>
            <person name="Zhang S.-G."/>
            <person name="Huang M.-R."/>
            <person name="Wu R."/>
            <person name="Zhou Y."/>
        </authorList>
    </citation>
    <scope>NUCLEOTIDE SEQUENCE [LARGE SCALE GENOMIC DNA]</scope>
    <source>
        <strain evidence="5 6">MB_m1</strain>
    </source>
</reference>
<dbReference type="GO" id="GO:0005975">
    <property type="term" value="P:carbohydrate metabolic process"/>
    <property type="evidence" value="ECO:0007669"/>
    <property type="project" value="InterPro"/>
</dbReference>
<proteinExistence type="predicted"/>
<keyword evidence="6" id="KW-1185">Reference proteome</keyword>
<evidence type="ECO:0000256" key="2">
    <source>
        <dbReference type="SAM" id="MobiDB-lite"/>
    </source>
</evidence>
<dbReference type="InParanoid" id="K1X697"/>
<feature type="compositionally biased region" description="Basic and acidic residues" evidence="2">
    <location>
        <begin position="365"/>
        <end position="383"/>
    </location>
</feature>
<dbReference type="eggNOG" id="ENOG502QQXU">
    <property type="taxonomic scope" value="Eukaryota"/>
</dbReference>
<organism evidence="5 6">
    <name type="scientific">Marssonina brunnea f. sp. multigermtubi (strain MB_m1)</name>
    <name type="common">Marssonina leaf spot fungus</name>
    <dbReference type="NCBI Taxonomy" id="1072389"/>
    <lineage>
        <taxon>Eukaryota</taxon>
        <taxon>Fungi</taxon>
        <taxon>Dikarya</taxon>
        <taxon>Ascomycota</taxon>
        <taxon>Pezizomycotina</taxon>
        <taxon>Leotiomycetes</taxon>
        <taxon>Helotiales</taxon>
        <taxon>Drepanopezizaceae</taxon>
        <taxon>Drepanopeziza</taxon>
    </lineage>
</organism>
<feature type="region of interest" description="Disordered" evidence="2">
    <location>
        <begin position="282"/>
        <end position="423"/>
    </location>
</feature>
<dbReference type="PANTHER" id="PTHR35606:SF4">
    <property type="entry name" value="CELLULOSE-BINDING FAMILY II PROTEIN"/>
    <property type="match status" value="1"/>
</dbReference>
<dbReference type="InterPro" id="IPR000254">
    <property type="entry name" value="CBD"/>
</dbReference>
<evidence type="ECO:0000313" key="5">
    <source>
        <dbReference type="EMBL" id="EKD16143.1"/>
    </source>
</evidence>
<feature type="chain" id="PRO_5003853237" evidence="3">
    <location>
        <begin position="19"/>
        <end position="453"/>
    </location>
</feature>
<feature type="compositionally biased region" description="Gly residues" evidence="2">
    <location>
        <begin position="340"/>
        <end position="364"/>
    </location>
</feature>
<feature type="compositionally biased region" description="Low complexity" evidence="2">
    <location>
        <begin position="294"/>
        <end position="308"/>
    </location>
</feature>
<dbReference type="Pfam" id="PF00734">
    <property type="entry name" value="CBM_1"/>
    <property type="match status" value="1"/>
</dbReference>
<dbReference type="KEGG" id="mbe:MBM_05437"/>
<dbReference type="EMBL" id="JH921439">
    <property type="protein sequence ID" value="EKD16143.1"/>
    <property type="molecule type" value="Genomic_DNA"/>
</dbReference>
<accession>K1X697</accession>
<gene>
    <name evidence="5" type="ORF">MBM_05437</name>
</gene>
<protein>
    <submittedName>
        <fullName evidence="5">Cellulose-binding family II protein</fullName>
    </submittedName>
</protein>
<dbReference type="GO" id="GO:0005576">
    <property type="term" value="C:extracellular region"/>
    <property type="evidence" value="ECO:0007669"/>
    <property type="project" value="InterPro"/>
</dbReference>
<dbReference type="Proteomes" id="UP000006753">
    <property type="component" value="Unassembled WGS sequence"/>
</dbReference>
<dbReference type="HOGENOM" id="CLU_604221_0_0_1"/>
<dbReference type="STRING" id="1072389.K1X697"/>
<feature type="signal peptide" evidence="3">
    <location>
        <begin position="1"/>
        <end position="18"/>
    </location>
</feature>
<dbReference type="PANTHER" id="PTHR35606">
    <property type="entry name" value="CELLULOSE-BINDING FAMILY II PROTEIN"/>
    <property type="match status" value="1"/>
</dbReference>
<dbReference type="AlphaFoldDB" id="K1X697"/>
<evidence type="ECO:0000313" key="6">
    <source>
        <dbReference type="Proteomes" id="UP000006753"/>
    </source>
</evidence>
<evidence type="ECO:0000256" key="3">
    <source>
        <dbReference type="SAM" id="SignalP"/>
    </source>
</evidence>
<evidence type="ECO:0000259" key="4">
    <source>
        <dbReference type="Pfam" id="PF00734"/>
    </source>
</evidence>
<dbReference type="SUPFAM" id="SSF55486">
    <property type="entry name" value="Metalloproteases ('zincins'), catalytic domain"/>
    <property type="match status" value="1"/>
</dbReference>
<dbReference type="OrthoDB" id="94998at2759"/>
<evidence type="ECO:0000256" key="1">
    <source>
        <dbReference type="ARBA" id="ARBA00022729"/>
    </source>
</evidence>
<dbReference type="GO" id="GO:0030248">
    <property type="term" value="F:cellulose binding"/>
    <property type="evidence" value="ECO:0007669"/>
    <property type="project" value="InterPro"/>
</dbReference>
<dbReference type="InterPro" id="IPR035971">
    <property type="entry name" value="CBD_sf"/>
</dbReference>
<name>K1X697_MARBU</name>
<dbReference type="SUPFAM" id="SSF57180">
    <property type="entry name" value="Cellulose-binding domain"/>
    <property type="match status" value="1"/>
</dbReference>
<feature type="domain" description="CBM1" evidence="4">
    <location>
        <begin position="418"/>
        <end position="438"/>
    </location>
</feature>